<proteinExistence type="predicted"/>
<accession>A0A8J7L4N1</accession>
<dbReference type="RefSeq" id="WP_214441208.1">
    <property type="nucleotide sequence ID" value="NZ_JAECZB010000087.1"/>
</dbReference>
<sequence>MPHSTIFQKSIWMDAEPYSPTGNRRIISTNSIASPSGVETTPPDIASTIRCCRAHSNHALTSAVTVLLPFAPLLQELMNSPVGLSHQHKSDRTGYICPMLINHPQTWLLVNQQQL</sequence>
<comment type="caution">
    <text evidence="1">The sequence shown here is derived from an EMBL/GenBank/DDBJ whole genome shotgun (WGS) entry which is preliminary data.</text>
</comment>
<organism evidence="1 2">
    <name type="scientific">Atlanticothrix silvestris CENA357</name>
    <dbReference type="NCBI Taxonomy" id="1725252"/>
    <lineage>
        <taxon>Bacteria</taxon>
        <taxon>Bacillati</taxon>
        <taxon>Cyanobacteriota</taxon>
        <taxon>Cyanophyceae</taxon>
        <taxon>Nostocales</taxon>
        <taxon>Nodulariaceae</taxon>
        <taxon>Atlanticothrix</taxon>
        <taxon>Atlanticothrix silvestris</taxon>
    </lineage>
</organism>
<dbReference type="AlphaFoldDB" id="A0A8J7L4N1"/>
<evidence type="ECO:0000313" key="2">
    <source>
        <dbReference type="Proteomes" id="UP000599391"/>
    </source>
</evidence>
<evidence type="ECO:0000313" key="1">
    <source>
        <dbReference type="EMBL" id="MBH8554981.1"/>
    </source>
</evidence>
<dbReference type="Proteomes" id="UP000599391">
    <property type="component" value="Unassembled WGS sequence"/>
</dbReference>
<keyword evidence="2" id="KW-1185">Reference proteome</keyword>
<dbReference type="EMBL" id="JAECZB010000087">
    <property type="protein sequence ID" value="MBH8554981.1"/>
    <property type="molecule type" value="Genomic_DNA"/>
</dbReference>
<reference evidence="1 2" key="1">
    <citation type="journal article" date="2021" name="Int. J. Syst. Evol. Microbiol.">
        <title>Amazonocrinis nigriterrae gen. nov., sp. nov., Atlanticothrix silvestris gen. nov., sp. nov. and Dendronalium phyllosphericum gen. nov., sp. nov., nostocacean cyanobacteria from Brazilian environments.</title>
        <authorList>
            <person name="Alvarenga D.O."/>
            <person name="Andreote A.P.D."/>
            <person name="Branco L.H.Z."/>
            <person name="Delbaje E."/>
            <person name="Cruz R.B."/>
            <person name="Varani A.M."/>
            <person name="Fiore M.F."/>
        </authorList>
    </citation>
    <scope>NUCLEOTIDE SEQUENCE [LARGE SCALE GENOMIC DNA]</scope>
    <source>
        <strain evidence="1 2">CENA357</strain>
    </source>
</reference>
<protein>
    <submittedName>
        <fullName evidence="1">Uncharacterized protein</fullName>
    </submittedName>
</protein>
<gene>
    <name evidence="1" type="ORF">I8751_22055</name>
</gene>
<name>A0A8J7L4N1_9CYAN</name>